<feature type="region of interest" description="Disordered" evidence="1">
    <location>
        <begin position="348"/>
        <end position="378"/>
    </location>
</feature>
<dbReference type="Proteomes" id="UP000774000">
    <property type="component" value="Unassembled WGS sequence"/>
</dbReference>
<feature type="compositionally biased region" description="Basic and acidic residues" evidence="1">
    <location>
        <begin position="356"/>
        <end position="378"/>
    </location>
</feature>
<accession>A0A939BPR3</accession>
<keyword evidence="5" id="KW-1185">Reference proteome</keyword>
<proteinExistence type="predicted"/>
<evidence type="ECO:0000259" key="3">
    <source>
        <dbReference type="Pfam" id="PF21522"/>
    </source>
</evidence>
<sequence>MKAFDVVGFDNGYDYVKLVLGRGKGHRVRFPSVTYKQENDFSIFNIDNISRASKFKKNKMTLTVDEEKYYIGSYAVEQDAMGGEKNFSDKKFEEKSELAKLLAGMSLFTTENEIVINNLVLGLNVEKYHEYKQEIVNAFKNKSFKYKLPSEDEHNELTIKNVICVPQGIGAYYDQILDMKGRPSQNELANSRFGLIDIGGKTIDAFISQGTEPIIGTDIGTDFGMADAFKNVSNKLEVDVPYNLISENYIQGKEEVFWRGEDRRFKELVEEEFKDYAGKIHDLIINEWEKQLARIRTILLCGGGAKFLGEHLPDMFEVDAKLLENAQFSNTSGYYKLGVYSVRKHRAAKQAKKKAKQQEKNNEKEKPEEKSTENKDSK</sequence>
<dbReference type="CDD" id="cd24025">
    <property type="entry name" value="ASKHA_NBD_ParM_pCBH-like"/>
    <property type="match status" value="1"/>
</dbReference>
<dbReference type="AlphaFoldDB" id="A0A939BPR3"/>
<gene>
    <name evidence="4" type="ORF">JOC47_000313</name>
</gene>
<protein>
    <submittedName>
        <fullName evidence="4">Plasmid segregation protein ParM</fullName>
    </submittedName>
</protein>
<dbReference type="InterPro" id="IPR049067">
    <property type="entry name" value="MreB-like_C"/>
</dbReference>
<organism evidence="4 5">
    <name type="scientific">Halanaerobacter jeridensis</name>
    <dbReference type="NCBI Taxonomy" id="706427"/>
    <lineage>
        <taxon>Bacteria</taxon>
        <taxon>Bacillati</taxon>
        <taxon>Bacillota</taxon>
        <taxon>Clostridia</taxon>
        <taxon>Halanaerobiales</taxon>
        <taxon>Halobacteroidaceae</taxon>
        <taxon>Halanaerobacter</taxon>
    </lineage>
</organism>
<dbReference type="Pfam" id="PF17989">
    <property type="entry name" value="ALP_N"/>
    <property type="match status" value="1"/>
</dbReference>
<reference evidence="4" key="1">
    <citation type="submission" date="2021-01" db="EMBL/GenBank/DDBJ databases">
        <title>Genomic Encyclopedia of Type Strains, Phase IV (KMG-IV): sequencing the most valuable type-strain genomes for metagenomic binning, comparative biology and taxonomic classification.</title>
        <authorList>
            <person name="Goeker M."/>
        </authorList>
    </citation>
    <scope>NUCLEOTIDE SEQUENCE</scope>
    <source>
        <strain evidence="4">DSM 23230</strain>
    </source>
</reference>
<dbReference type="SUPFAM" id="SSF53067">
    <property type="entry name" value="Actin-like ATPase domain"/>
    <property type="match status" value="2"/>
</dbReference>
<evidence type="ECO:0000259" key="2">
    <source>
        <dbReference type="Pfam" id="PF17989"/>
    </source>
</evidence>
<evidence type="ECO:0000313" key="5">
    <source>
        <dbReference type="Proteomes" id="UP000774000"/>
    </source>
</evidence>
<dbReference type="InterPro" id="IPR040607">
    <property type="entry name" value="ALP_N"/>
</dbReference>
<evidence type="ECO:0000256" key="1">
    <source>
        <dbReference type="SAM" id="MobiDB-lite"/>
    </source>
</evidence>
<dbReference type="Gene3D" id="3.30.420.40">
    <property type="match status" value="2"/>
</dbReference>
<dbReference type="RefSeq" id="WP_204700196.1">
    <property type="nucleotide sequence ID" value="NZ_JAFBDQ010000001.1"/>
</dbReference>
<dbReference type="InterPro" id="IPR043129">
    <property type="entry name" value="ATPase_NBD"/>
</dbReference>
<name>A0A939BPR3_9FIRM</name>
<dbReference type="Pfam" id="PF21522">
    <property type="entry name" value="MreB-like_C"/>
    <property type="match status" value="1"/>
</dbReference>
<dbReference type="EMBL" id="JAFBDQ010000001">
    <property type="protein sequence ID" value="MBM7555489.1"/>
    <property type="molecule type" value="Genomic_DNA"/>
</dbReference>
<evidence type="ECO:0000313" key="4">
    <source>
        <dbReference type="EMBL" id="MBM7555489.1"/>
    </source>
</evidence>
<feature type="domain" description="Actin-like protein N-terminal" evidence="2">
    <location>
        <begin position="8"/>
        <end position="170"/>
    </location>
</feature>
<feature type="domain" description="Actin homologue MreB-like C-terminal" evidence="3">
    <location>
        <begin position="195"/>
        <end position="312"/>
    </location>
</feature>
<comment type="caution">
    <text evidence="4">The sequence shown here is derived from an EMBL/GenBank/DDBJ whole genome shotgun (WGS) entry which is preliminary data.</text>
</comment>